<feature type="transmembrane region" description="Helical" evidence="1">
    <location>
        <begin position="21"/>
        <end position="43"/>
    </location>
</feature>
<feature type="transmembrane region" description="Helical" evidence="1">
    <location>
        <begin position="49"/>
        <end position="73"/>
    </location>
</feature>
<reference evidence="2 3" key="1">
    <citation type="submission" date="2023-07" db="EMBL/GenBank/DDBJ databases">
        <title>Genomic Encyclopedia of Type Strains, Phase IV (KMG-IV): sequencing the most valuable type-strain genomes for metagenomic binning, comparative biology and taxonomic classification.</title>
        <authorList>
            <person name="Goeker M."/>
        </authorList>
    </citation>
    <scope>NUCLEOTIDE SEQUENCE [LARGE SCALE GENOMIC DNA]</scope>
    <source>
        <strain evidence="2 3">DSM 20694</strain>
    </source>
</reference>
<feature type="transmembrane region" description="Helical" evidence="1">
    <location>
        <begin position="94"/>
        <end position="122"/>
    </location>
</feature>
<dbReference type="EMBL" id="JAUSUF010000002">
    <property type="protein sequence ID" value="MDQ0149193.1"/>
    <property type="molecule type" value="Genomic_DNA"/>
</dbReference>
<keyword evidence="1" id="KW-1133">Transmembrane helix</keyword>
<keyword evidence="1" id="KW-0812">Transmembrane</keyword>
<gene>
    <name evidence="2" type="ORF">J2S18_001123</name>
</gene>
<evidence type="ECO:0000313" key="3">
    <source>
        <dbReference type="Proteomes" id="UP001228504"/>
    </source>
</evidence>
<protein>
    <submittedName>
        <fullName evidence="2">Membrane protein</fullName>
    </submittedName>
</protein>
<dbReference type="RefSeq" id="WP_307484308.1">
    <property type="nucleotide sequence ID" value="NZ_JAUSUF010000002.1"/>
</dbReference>
<proteinExistence type="predicted"/>
<feature type="transmembrane region" description="Helical" evidence="1">
    <location>
        <begin position="134"/>
        <end position="159"/>
    </location>
</feature>
<dbReference type="InterPro" id="IPR010380">
    <property type="entry name" value="DUF975"/>
</dbReference>
<accession>A0ABT9US98</accession>
<evidence type="ECO:0000256" key="1">
    <source>
        <dbReference type="SAM" id="Phobius"/>
    </source>
</evidence>
<organism evidence="2 3">
    <name type="scientific">Eubacterium multiforme</name>
    <dbReference type="NCBI Taxonomy" id="83339"/>
    <lineage>
        <taxon>Bacteria</taxon>
        <taxon>Bacillati</taxon>
        <taxon>Bacillota</taxon>
        <taxon>Clostridia</taxon>
        <taxon>Eubacteriales</taxon>
        <taxon>Eubacteriaceae</taxon>
        <taxon>Eubacterium</taxon>
    </lineage>
</organism>
<sequence>MINRDIKKLSREELKGNWIKFALLTLGVMIVSSMIIYIFSKIFNDNMQILQKILSVALTALVSCFSTLVYLHFSRSNEFSLKAGKRPYSNYLRYMVLILLYYIVGALIAVVISFIIVTLGFIGSVRALSDYSHFSAILAGATVAIVVLIIIAAVILFIIKLFYLMSIYMIADGYGGIFECLGRSARMMKGNKFKLFKLMLSFIGWFILSIITLGIGLLWVMPYYSLSLTNFYLDLNDEINNKDLDESVCDNIIDDLVKDATELPKDSKSEE</sequence>
<evidence type="ECO:0000313" key="2">
    <source>
        <dbReference type="EMBL" id="MDQ0149193.1"/>
    </source>
</evidence>
<feature type="transmembrane region" description="Helical" evidence="1">
    <location>
        <begin position="195"/>
        <end position="221"/>
    </location>
</feature>
<dbReference type="PANTHER" id="PTHR40076">
    <property type="entry name" value="MEMBRANE PROTEIN-RELATED"/>
    <property type="match status" value="1"/>
</dbReference>
<keyword evidence="1" id="KW-0472">Membrane</keyword>
<name>A0ABT9US98_9FIRM</name>
<dbReference type="Proteomes" id="UP001228504">
    <property type="component" value="Unassembled WGS sequence"/>
</dbReference>
<dbReference type="Pfam" id="PF06161">
    <property type="entry name" value="DUF975"/>
    <property type="match status" value="1"/>
</dbReference>
<comment type="caution">
    <text evidence="2">The sequence shown here is derived from an EMBL/GenBank/DDBJ whole genome shotgun (WGS) entry which is preliminary data.</text>
</comment>
<keyword evidence="3" id="KW-1185">Reference proteome</keyword>
<dbReference type="PANTHER" id="PTHR40076:SF1">
    <property type="entry name" value="MEMBRANE PROTEIN"/>
    <property type="match status" value="1"/>
</dbReference>